<comment type="caution">
    <text evidence="2">The sequence shown here is derived from an EMBL/GenBank/DDBJ whole genome shotgun (WGS) entry which is preliminary data.</text>
</comment>
<name>A0A4R2ISZ0_9PSEU</name>
<dbReference type="Proteomes" id="UP000295680">
    <property type="component" value="Unassembled WGS sequence"/>
</dbReference>
<dbReference type="EMBL" id="SLWS01000017">
    <property type="protein sequence ID" value="TCO47329.1"/>
    <property type="molecule type" value="Genomic_DNA"/>
</dbReference>
<dbReference type="OrthoDB" id="3633955at2"/>
<protein>
    <submittedName>
        <fullName evidence="2">Uncharacterized protein</fullName>
    </submittedName>
</protein>
<gene>
    <name evidence="2" type="ORF">EV192_11769</name>
</gene>
<evidence type="ECO:0000256" key="1">
    <source>
        <dbReference type="SAM" id="MobiDB-lite"/>
    </source>
</evidence>
<dbReference type="RefSeq" id="WP_132125630.1">
    <property type="nucleotide sequence ID" value="NZ_SLWS01000017.1"/>
</dbReference>
<keyword evidence="3" id="KW-1185">Reference proteome</keyword>
<feature type="region of interest" description="Disordered" evidence="1">
    <location>
        <begin position="1"/>
        <end position="24"/>
    </location>
</feature>
<evidence type="ECO:0000313" key="2">
    <source>
        <dbReference type="EMBL" id="TCO47329.1"/>
    </source>
</evidence>
<evidence type="ECO:0000313" key="3">
    <source>
        <dbReference type="Proteomes" id="UP000295680"/>
    </source>
</evidence>
<sequence length="118" mass="13075">MSFSLDIPTTEDTSGRDRPDEPDPVGVDLTDLHLIYHALLAAKAEEERVAQVCEDLSAIIKGRLGDAEIGLLGGRPVVSYKQGKRTILRAKMVQDEYPDIARKCSDTIPVRPFKLLTR</sequence>
<reference evidence="2 3" key="1">
    <citation type="submission" date="2019-03" db="EMBL/GenBank/DDBJ databases">
        <title>Genomic Encyclopedia of Type Strains, Phase IV (KMG-IV): sequencing the most valuable type-strain genomes for metagenomic binning, comparative biology and taxonomic classification.</title>
        <authorList>
            <person name="Goeker M."/>
        </authorList>
    </citation>
    <scope>NUCLEOTIDE SEQUENCE [LARGE SCALE GENOMIC DNA]</scope>
    <source>
        <strain evidence="2 3">DSM 45934</strain>
    </source>
</reference>
<accession>A0A4R2ISZ0</accession>
<organism evidence="2 3">
    <name type="scientific">Actinocrispum wychmicini</name>
    <dbReference type="NCBI Taxonomy" id="1213861"/>
    <lineage>
        <taxon>Bacteria</taxon>
        <taxon>Bacillati</taxon>
        <taxon>Actinomycetota</taxon>
        <taxon>Actinomycetes</taxon>
        <taxon>Pseudonocardiales</taxon>
        <taxon>Pseudonocardiaceae</taxon>
        <taxon>Actinocrispum</taxon>
    </lineage>
</organism>
<proteinExistence type="predicted"/>
<dbReference type="AlphaFoldDB" id="A0A4R2ISZ0"/>